<dbReference type="SUPFAM" id="SSF88874">
    <property type="entry name" value="Receptor-binding domain of short tail fibre protein gp12"/>
    <property type="match status" value="1"/>
</dbReference>
<evidence type="ECO:0000313" key="3">
    <source>
        <dbReference type="Proteomes" id="UP001549086"/>
    </source>
</evidence>
<name>A0ABV2HIZ4_9HYPH</name>
<reference evidence="2 3" key="1">
    <citation type="submission" date="2024-06" db="EMBL/GenBank/DDBJ databases">
        <title>Genomic Encyclopedia of Type Strains, Phase IV (KMG-IV): sequencing the most valuable type-strain genomes for metagenomic binning, comparative biology and taxonomic classification.</title>
        <authorList>
            <person name="Goeker M."/>
        </authorList>
    </citation>
    <scope>NUCLEOTIDE SEQUENCE [LARGE SCALE GENOMIC DNA]</scope>
    <source>
        <strain evidence="2 3">DSM 23649</strain>
    </source>
</reference>
<feature type="domain" description="Phage tail collar" evidence="1">
    <location>
        <begin position="173"/>
        <end position="229"/>
    </location>
</feature>
<sequence length="333" mass="36697">MSSIYDWSLNAAENASVDEIINWAEGQPPSSVNDSARAMMQRIKEYLFDIGGGAETQFVVDEETNSTSIRLAIKSSFKVYMNGIVVRFKAKGVNKGITNIALNQLLSRPVYMATSEGIAPLKGGEIQKGALYEIAYLSDIPGKNHDGWFLTNPTIKPPEIPPLPPLPETFSPGYIGTFATEKIPKDWLLCDGQEYSRIEYGNLFDVLGETWGKGDGQTTFNVPDFRGMFLRGLDSGKGIDKGRSLGSLQKDSFKAHTHEGKTNAAGEHTHEIQQQYGAYIDRGDPVYFFVYNKFKGKTNTGSAGKHAHEIVMEETGEHETRPVNTAVVYAIKA</sequence>
<dbReference type="EMBL" id="JBEPLI010000021">
    <property type="protein sequence ID" value="MET3590342.1"/>
    <property type="molecule type" value="Genomic_DNA"/>
</dbReference>
<dbReference type="InterPro" id="IPR011083">
    <property type="entry name" value="Phage_tail_collar_dom"/>
</dbReference>
<dbReference type="Pfam" id="PF07484">
    <property type="entry name" value="Collar"/>
    <property type="match status" value="1"/>
</dbReference>
<dbReference type="Gene3D" id="3.90.1340.10">
    <property type="entry name" value="Phage tail collar domain"/>
    <property type="match status" value="1"/>
</dbReference>
<organism evidence="2 3">
    <name type="scientific">Bartonella silvatica</name>
    <dbReference type="NCBI Taxonomy" id="357760"/>
    <lineage>
        <taxon>Bacteria</taxon>
        <taxon>Pseudomonadati</taxon>
        <taxon>Pseudomonadota</taxon>
        <taxon>Alphaproteobacteria</taxon>
        <taxon>Hyphomicrobiales</taxon>
        <taxon>Bartonellaceae</taxon>
        <taxon>Bartonella</taxon>
    </lineage>
</organism>
<evidence type="ECO:0000313" key="2">
    <source>
        <dbReference type="EMBL" id="MET3590342.1"/>
    </source>
</evidence>
<dbReference type="InterPro" id="IPR037053">
    <property type="entry name" value="Phage_tail_collar_dom_sf"/>
</dbReference>
<gene>
    <name evidence="2" type="ORF">ABID23_001448</name>
</gene>
<dbReference type="RefSeq" id="WP_354190598.1">
    <property type="nucleotide sequence ID" value="NZ_JBEPLI010000021.1"/>
</dbReference>
<dbReference type="Proteomes" id="UP001549086">
    <property type="component" value="Unassembled WGS sequence"/>
</dbReference>
<proteinExistence type="predicted"/>
<accession>A0ABV2HIZ4</accession>
<protein>
    <submittedName>
        <fullName evidence="2">Microcystin-dependent protein</fullName>
    </submittedName>
</protein>
<comment type="caution">
    <text evidence="2">The sequence shown here is derived from an EMBL/GenBank/DDBJ whole genome shotgun (WGS) entry which is preliminary data.</text>
</comment>
<keyword evidence="3" id="KW-1185">Reference proteome</keyword>
<evidence type="ECO:0000259" key="1">
    <source>
        <dbReference type="Pfam" id="PF07484"/>
    </source>
</evidence>